<dbReference type="OrthoDB" id="5339790at2"/>
<name>A0A1G5SFX3_9PROT</name>
<reference evidence="2 3" key="1">
    <citation type="submission" date="2016-10" db="EMBL/GenBank/DDBJ databases">
        <authorList>
            <person name="de Groot N.N."/>
        </authorList>
    </citation>
    <scope>NUCLEOTIDE SEQUENCE [LARGE SCALE GENOMIC DNA]</scope>
    <source>
        <strain evidence="2">1</strain>
    </source>
</reference>
<dbReference type="InterPro" id="IPR011322">
    <property type="entry name" value="N-reg_PII-like_a/b"/>
</dbReference>
<dbReference type="RefSeq" id="WP_090285721.1">
    <property type="nucleotide sequence ID" value="NZ_FMWO01000045.1"/>
</dbReference>
<dbReference type="EMBL" id="FMWO01000045">
    <property type="protein sequence ID" value="SCZ85441.1"/>
    <property type="molecule type" value="Genomic_DNA"/>
</dbReference>
<evidence type="ECO:0000256" key="1">
    <source>
        <dbReference type="ARBA" id="ARBA00010554"/>
    </source>
</evidence>
<sequence>MNGYQLTFFTQQDRKHDHMLLGEWLVQEAKKLGIGGATLIVATEGFGHDRKLHSAHFFELTDQPIEVTMAVNEQEAERMFAHLKQEGINMFYVKTPIEFGMIGES</sequence>
<dbReference type="AlphaFoldDB" id="A0A1G5SFX3"/>
<dbReference type="Gene3D" id="3.30.70.120">
    <property type="match status" value="1"/>
</dbReference>
<organism evidence="2 3">
    <name type="scientific">Nitrosomonas mobilis</name>
    <dbReference type="NCBI Taxonomy" id="51642"/>
    <lineage>
        <taxon>Bacteria</taxon>
        <taxon>Pseudomonadati</taxon>
        <taxon>Pseudomonadota</taxon>
        <taxon>Betaproteobacteria</taxon>
        <taxon>Nitrosomonadales</taxon>
        <taxon>Nitrosomonadaceae</taxon>
        <taxon>Nitrosomonas</taxon>
    </lineage>
</organism>
<dbReference type="SUPFAM" id="SSF54913">
    <property type="entry name" value="GlnB-like"/>
    <property type="match status" value="1"/>
</dbReference>
<dbReference type="InterPro" id="IPR003793">
    <property type="entry name" value="UPF0166"/>
</dbReference>
<dbReference type="Pfam" id="PF02641">
    <property type="entry name" value="DUF190"/>
    <property type="match status" value="1"/>
</dbReference>
<dbReference type="STRING" id="51642.NSMM_380063"/>
<keyword evidence="3" id="KW-1185">Reference proteome</keyword>
<dbReference type="Proteomes" id="UP000198729">
    <property type="component" value="Unassembled WGS sequence"/>
</dbReference>
<dbReference type="InterPro" id="IPR015867">
    <property type="entry name" value="N-reg_PII/ATP_PRibTrfase_C"/>
</dbReference>
<comment type="similarity">
    <text evidence="1">Belongs to the UPF0166 family.</text>
</comment>
<protein>
    <submittedName>
        <fullName evidence="2">Uncharacterized protein</fullName>
    </submittedName>
</protein>
<evidence type="ECO:0000313" key="3">
    <source>
        <dbReference type="Proteomes" id="UP000198729"/>
    </source>
</evidence>
<accession>A0A1G5SFX3</accession>
<proteinExistence type="inferred from homology"/>
<evidence type="ECO:0000313" key="2">
    <source>
        <dbReference type="EMBL" id="SCZ85441.1"/>
    </source>
</evidence>
<gene>
    <name evidence="2" type="ORF">NSMM_380063</name>
</gene>